<dbReference type="NCBIfam" id="TIGR00726">
    <property type="entry name" value="peptidoglycan editing factor PgeF"/>
    <property type="match status" value="1"/>
</dbReference>
<evidence type="ECO:0000313" key="13">
    <source>
        <dbReference type="EMBL" id="ALX47394.1"/>
    </source>
</evidence>
<dbReference type="InterPro" id="IPR011324">
    <property type="entry name" value="Cytotoxic_necrot_fac-like_cat"/>
</dbReference>
<comment type="catalytic activity">
    <reaction evidence="10">
        <text>adenosine + phosphate = alpha-D-ribose 1-phosphate + adenine</text>
        <dbReference type="Rhea" id="RHEA:27642"/>
        <dbReference type="ChEBI" id="CHEBI:16335"/>
        <dbReference type="ChEBI" id="CHEBI:16708"/>
        <dbReference type="ChEBI" id="CHEBI:43474"/>
        <dbReference type="ChEBI" id="CHEBI:57720"/>
        <dbReference type="EC" id="2.4.2.1"/>
    </reaction>
    <physiologicalReaction direction="left-to-right" evidence="10">
        <dbReference type="Rhea" id="RHEA:27643"/>
    </physiologicalReaction>
</comment>
<dbReference type="Gene3D" id="3.60.140.10">
    <property type="entry name" value="CNF1/YfiH-like putative cysteine hydrolases"/>
    <property type="match status" value="1"/>
</dbReference>
<keyword evidence="6" id="KW-0479">Metal-binding</keyword>
<comment type="function">
    <text evidence="3">Purine nucleoside enzyme that catalyzes the phosphorolysis of adenosine and inosine nucleosides, yielding D-ribose 1-phosphate and the respective free bases, adenine and hypoxanthine. Also catalyzes the phosphorolysis of S-methyl-5'-thioadenosine into adenine and S-methyl-5-thio-alpha-D-ribose 1-phosphate. Also has adenosine deaminase activity.</text>
</comment>
<reference evidence="13 14" key="1">
    <citation type="submission" date="2016-01" db="EMBL/GenBank/DDBJ databases">
        <title>Complete genome sequence of strain Lentibacillus amyloliquefaciens LAM0015T isolated from saline sediment.</title>
        <authorList>
            <person name="Wang J.-L."/>
            <person name="He M.-X."/>
        </authorList>
    </citation>
    <scope>NUCLEOTIDE SEQUENCE [LARGE SCALE GENOMIC DNA]</scope>
    <source>
        <strain evidence="13 14">LAM0015</strain>
    </source>
</reference>
<comment type="cofactor">
    <cofactor evidence="2">
        <name>Zn(2+)</name>
        <dbReference type="ChEBI" id="CHEBI:29105"/>
    </cofactor>
</comment>
<dbReference type="GO" id="GO:0005507">
    <property type="term" value="F:copper ion binding"/>
    <property type="evidence" value="ECO:0007669"/>
    <property type="project" value="TreeGrafter"/>
</dbReference>
<comment type="catalytic activity">
    <reaction evidence="11">
        <text>S-methyl-5'-thioadenosine + phosphate = 5-(methylsulfanyl)-alpha-D-ribose 1-phosphate + adenine</text>
        <dbReference type="Rhea" id="RHEA:11852"/>
        <dbReference type="ChEBI" id="CHEBI:16708"/>
        <dbReference type="ChEBI" id="CHEBI:17509"/>
        <dbReference type="ChEBI" id="CHEBI:43474"/>
        <dbReference type="ChEBI" id="CHEBI:58533"/>
        <dbReference type="EC" id="2.4.2.28"/>
    </reaction>
    <physiologicalReaction direction="left-to-right" evidence="11">
        <dbReference type="Rhea" id="RHEA:11853"/>
    </physiologicalReaction>
</comment>
<comment type="similarity">
    <text evidence="4 12">Belongs to the purine nucleoside phosphorylase YfiH/LACC1 family.</text>
</comment>
<accession>A0A0U3W2I3</accession>
<comment type="catalytic activity">
    <reaction evidence="1">
        <text>inosine + phosphate = alpha-D-ribose 1-phosphate + hypoxanthine</text>
        <dbReference type="Rhea" id="RHEA:27646"/>
        <dbReference type="ChEBI" id="CHEBI:17368"/>
        <dbReference type="ChEBI" id="CHEBI:17596"/>
        <dbReference type="ChEBI" id="CHEBI:43474"/>
        <dbReference type="ChEBI" id="CHEBI:57720"/>
        <dbReference type="EC" id="2.4.2.1"/>
    </reaction>
    <physiologicalReaction direction="left-to-right" evidence="1">
        <dbReference type="Rhea" id="RHEA:27647"/>
    </physiologicalReaction>
</comment>
<evidence type="ECO:0000256" key="1">
    <source>
        <dbReference type="ARBA" id="ARBA00000553"/>
    </source>
</evidence>
<evidence type="ECO:0000256" key="5">
    <source>
        <dbReference type="ARBA" id="ARBA00022679"/>
    </source>
</evidence>
<evidence type="ECO:0000256" key="9">
    <source>
        <dbReference type="ARBA" id="ARBA00047989"/>
    </source>
</evidence>
<evidence type="ECO:0000256" key="12">
    <source>
        <dbReference type="RuleBase" id="RU361274"/>
    </source>
</evidence>
<evidence type="ECO:0000256" key="8">
    <source>
        <dbReference type="ARBA" id="ARBA00022833"/>
    </source>
</evidence>
<evidence type="ECO:0000256" key="7">
    <source>
        <dbReference type="ARBA" id="ARBA00022801"/>
    </source>
</evidence>
<dbReference type="SUPFAM" id="SSF64438">
    <property type="entry name" value="CNF1/YfiH-like putative cysteine hydrolases"/>
    <property type="match status" value="1"/>
</dbReference>
<dbReference type="InterPro" id="IPR038371">
    <property type="entry name" value="Cu_polyphenol_OxRdtase_sf"/>
</dbReference>
<evidence type="ECO:0000256" key="6">
    <source>
        <dbReference type="ARBA" id="ARBA00022723"/>
    </source>
</evidence>
<gene>
    <name evidence="13" type="ORF">AOX59_01530</name>
</gene>
<evidence type="ECO:0000256" key="4">
    <source>
        <dbReference type="ARBA" id="ARBA00007353"/>
    </source>
</evidence>
<organism evidence="13 14">
    <name type="scientific">Lentibacillus amyloliquefaciens</name>
    <dbReference type="NCBI Taxonomy" id="1472767"/>
    <lineage>
        <taxon>Bacteria</taxon>
        <taxon>Bacillati</taxon>
        <taxon>Bacillota</taxon>
        <taxon>Bacilli</taxon>
        <taxon>Bacillales</taxon>
        <taxon>Bacillaceae</taxon>
        <taxon>Lentibacillus</taxon>
    </lineage>
</organism>
<comment type="catalytic activity">
    <reaction evidence="9">
        <text>adenosine + H2O + H(+) = inosine + NH4(+)</text>
        <dbReference type="Rhea" id="RHEA:24408"/>
        <dbReference type="ChEBI" id="CHEBI:15377"/>
        <dbReference type="ChEBI" id="CHEBI:15378"/>
        <dbReference type="ChEBI" id="CHEBI:16335"/>
        <dbReference type="ChEBI" id="CHEBI:17596"/>
        <dbReference type="ChEBI" id="CHEBI:28938"/>
        <dbReference type="EC" id="3.5.4.4"/>
    </reaction>
    <physiologicalReaction direction="left-to-right" evidence="9">
        <dbReference type="Rhea" id="RHEA:24409"/>
    </physiologicalReaction>
</comment>
<evidence type="ECO:0000256" key="10">
    <source>
        <dbReference type="ARBA" id="ARBA00048968"/>
    </source>
</evidence>
<dbReference type="STRING" id="1472767.AOX59_01530"/>
<dbReference type="PANTHER" id="PTHR30616">
    <property type="entry name" value="UNCHARACTERIZED PROTEIN YFIH"/>
    <property type="match status" value="1"/>
</dbReference>
<keyword evidence="14" id="KW-1185">Reference proteome</keyword>
<dbReference type="EMBL" id="CP013862">
    <property type="protein sequence ID" value="ALX47394.1"/>
    <property type="molecule type" value="Genomic_DNA"/>
</dbReference>
<evidence type="ECO:0000256" key="2">
    <source>
        <dbReference type="ARBA" id="ARBA00001947"/>
    </source>
</evidence>
<dbReference type="Pfam" id="PF02578">
    <property type="entry name" value="Cu-oxidase_4"/>
    <property type="match status" value="1"/>
</dbReference>
<keyword evidence="8" id="KW-0862">Zinc</keyword>
<dbReference type="RefSeq" id="WP_068440851.1">
    <property type="nucleotide sequence ID" value="NZ_CP013862.1"/>
</dbReference>
<keyword evidence="5" id="KW-0808">Transferase</keyword>
<dbReference type="GO" id="GO:0016787">
    <property type="term" value="F:hydrolase activity"/>
    <property type="evidence" value="ECO:0007669"/>
    <property type="project" value="UniProtKB-KW"/>
</dbReference>
<dbReference type="CDD" id="cd16833">
    <property type="entry name" value="YfiH"/>
    <property type="match status" value="1"/>
</dbReference>
<protein>
    <recommendedName>
        <fullName evidence="12">Purine nucleoside phosphorylase</fullName>
    </recommendedName>
</protein>
<dbReference type="InterPro" id="IPR003730">
    <property type="entry name" value="Cu_polyphenol_OxRdtase"/>
</dbReference>
<evidence type="ECO:0000256" key="3">
    <source>
        <dbReference type="ARBA" id="ARBA00003215"/>
    </source>
</evidence>
<evidence type="ECO:0000313" key="14">
    <source>
        <dbReference type="Proteomes" id="UP000050331"/>
    </source>
</evidence>
<dbReference type="AlphaFoldDB" id="A0A0U3W2I3"/>
<name>A0A0U3W2I3_9BACI</name>
<dbReference type="Proteomes" id="UP000050331">
    <property type="component" value="Chromosome"/>
</dbReference>
<dbReference type="PANTHER" id="PTHR30616:SF2">
    <property type="entry name" value="PURINE NUCLEOSIDE PHOSPHORYLASE LACC1"/>
    <property type="match status" value="1"/>
</dbReference>
<dbReference type="GO" id="GO:0017061">
    <property type="term" value="F:S-methyl-5-thioadenosine phosphorylase activity"/>
    <property type="evidence" value="ECO:0007669"/>
    <property type="project" value="UniProtKB-EC"/>
</dbReference>
<sequence length="269" mass="30019">MSEPFQKQTEINLAIEKWQQLNPELKVGFSTRNGGYSELPFDTLNLGLHVPDARENVIANRQKLADTTCFPLESWVLGEQTHQTNIHIVSSDDKGKGSMSYDTSLKNIDGLVTDKKGILCTSFFADCVPLFFFDPSTGYIGIAHAGWKGTVNRIGGKMIEALQTAGADPNNILVTIGPSISSAHYEVDERVVSQIPSELVEKSVVSKDDNHFLLDLKQLNKEILLQYGILSHNIDITNYCTFRDESLFFSHRRDQGKTGRMLGYIGYVK</sequence>
<keyword evidence="7" id="KW-0378">Hydrolase</keyword>
<proteinExistence type="inferred from homology"/>
<dbReference type="KEGG" id="lao:AOX59_01530"/>
<dbReference type="OrthoDB" id="4279at2"/>
<evidence type="ECO:0000256" key="11">
    <source>
        <dbReference type="ARBA" id="ARBA00049893"/>
    </source>
</evidence>